<reference evidence="2 3" key="1">
    <citation type="journal article" date="2013" name="Nature">
        <title>Insights into bilaterian evolution from three spiralian genomes.</title>
        <authorList>
            <person name="Simakov O."/>
            <person name="Marletaz F."/>
            <person name="Cho S.J."/>
            <person name="Edsinger-Gonzales E."/>
            <person name="Havlak P."/>
            <person name="Hellsten U."/>
            <person name="Kuo D.H."/>
            <person name="Larsson T."/>
            <person name="Lv J."/>
            <person name="Arendt D."/>
            <person name="Savage R."/>
            <person name="Osoegawa K."/>
            <person name="de Jong P."/>
            <person name="Grimwood J."/>
            <person name="Chapman J.A."/>
            <person name="Shapiro H."/>
            <person name="Aerts A."/>
            <person name="Otillar R.P."/>
            <person name="Terry A.Y."/>
            <person name="Boore J.L."/>
            <person name="Grigoriev I.V."/>
            <person name="Lindberg D.R."/>
            <person name="Seaver E.C."/>
            <person name="Weisblat D.A."/>
            <person name="Putnam N.H."/>
            <person name="Rokhsar D.S."/>
        </authorList>
    </citation>
    <scope>NUCLEOTIDE SEQUENCE [LARGE SCALE GENOMIC DNA]</scope>
</reference>
<evidence type="ECO:0000313" key="3">
    <source>
        <dbReference type="Proteomes" id="UP000030746"/>
    </source>
</evidence>
<keyword evidence="3" id="KW-1185">Reference proteome</keyword>
<feature type="chain" id="PRO_5004715524" evidence="1">
    <location>
        <begin position="23"/>
        <end position="172"/>
    </location>
</feature>
<name>V3ZVL2_LOTGI</name>
<evidence type="ECO:0000256" key="1">
    <source>
        <dbReference type="SAM" id="SignalP"/>
    </source>
</evidence>
<organism evidence="2 3">
    <name type="scientific">Lottia gigantea</name>
    <name type="common">Giant owl limpet</name>
    <dbReference type="NCBI Taxonomy" id="225164"/>
    <lineage>
        <taxon>Eukaryota</taxon>
        <taxon>Metazoa</taxon>
        <taxon>Spiralia</taxon>
        <taxon>Lophotrochozoa</taxon>
        <taxon>Mollusca</taxon>
        <taxon>Gastropoda</taxon>
        <taxon>Patellogastropoda</taxon>
        <taxon>Lottioidea</taxon>
        <taxon>Lottiidae</taxon>
        <taxon>Lottia</taxon>
    </lineage>
</organism>
<dbReference type="AlphaFoldDB" id="V3ZVL2"/>
<sequence>MHAGRFLYSAVLFCVTSLAVFAAGNVRTTKECTKTDGMKDAQIIPDSSITSPTSPSVDVTQIRDGGAVFPTGQHPEIVINLKQPCKIEVEIGSVTVPVYNIGTITVIPIDSNGNEKSSDMVTQFVPENIASVTFPDDVRGAKIKIVLTPSDYSLPITTNGAIEVRGCFVCPV</sequence>
<dbReference type="CTD" id="20240189"/>
<dbReference type="KEGG" id="lgi:LOTGIDRAFT_165822"/>
<dbReference type="RefSeq" id="XP_009061082.1">
    <property type="nucleotide sequence ID" value="XM_009062834.1"/>
</dbReference>
<protein>
    <submittedName>
        <fullName evidence="2">Uncharacterized protein</fullName>
    </submittedName>
</protein>
<dbReference type="GeneID" id="20240189"/>
<dbReference type="EMBL" id="KB202719">
    <property type="protein sequence ID" value="ESO88377.1"/>
    <property type="molecule type" value="Genomic_DNA"/>
</dbReference>
<gene>
    <name evidence="2" type="ORF">LOTGIDRAFT_165822</name>
</gene>
<evidence type="ECO:0000313" key="2">
    <source>
        <dbReference type="EMBL" id="ESO88377.1"/>
    </source>
</evidence>
<accession>V3ZVL2</accession>
<dbReference type="Proteomes" id="UP000030746">
    <property type="component" value="Unassembled WGS sequence"/>
</dbReference>
<feature type="signal peptide" evidence="1">
    <location>
        <begin position="1"/>
        <end position="22"/>
    </location>
</feature>
<dbReference type="HOGENOM" id="CLU_1557027_0_0_1"/>
<proteinExistence type="predicted"/>
<keyword evidence="1" id="KW-0732">Signal</keyword>